<evidence type="ECO:0000259" key="2">
    <source>
        <dbReference type="Pfam" id="PF13676"/>
    </source>
</evidence>
<dbReference type="Pfam" id="PF13676">
    <property type="entry name" value="TIR_2"/>
    <property type="match status" value="1"/>
</dbReference>
<feature type="region of interest" description="Disordered" evidence="1">
    <location>
        <begin position="39"/>
        <end position="67"/>
    </location>
</feature>
<evidence type="ECO:0000313" key="4">
    <source>
        <dbReference type="Proteomes" id="UP001347796"/>
    </source>
</evidence>
<protein>
    <recommendedName>
        <fullName evidence="2">TIR domain-containing protein</fullName>
    </recommendedName>
</protein>
<dbReference type="AlphaFoldDB" id="A0AAN8PVI3"/>
<feature type="region of interest" description="Disordered" evidence="1">
    <location>
        <begin position="1"/>
        <end position="26"/>
    </location>
</feature>
<dbReference type="InterPro" id="IPR000157">
    <property type="entry name" value="TIR_dom"/>
</dbReference>
<evidence type="ECO:0000256" key="1">
    <source>
        <dbReference type="SAM" id="MobiDB-lite"/>
    </source>
</evidence>
<dbReference type="Proteomes" id="UP001347796">
    <property type="component" value="Unassembled WGS sequence"/>
</dbReference>
<dbReference type="SUPFAM" id="SSF48371">
    <property type="entry name" value="ARM repeat"/>
    <property type="match status" value="1"/>
</dbReference>
<dbReference type="Gene3D" id="1.25.10.10">
    <property type="entry name" value="Leucine-rich Repeat Variant"/>
    <property type="match status" value="1"/>
</dbReference>
<dbReference type="Pfam" id="PF00514">
    <property type="entry name" value="Arm"/>
    <property type="match status" value="1"/>
</dbReference>
<feature type="domain" description="TIR" evidence="2">
    <location>
        <begin position="532"/>
        <end position="650"/>
    </location>
</feature>
<feature type="region of interest" description="Disordered" evidence="1">
    <location>
        <begin position="501"/>
        <end position="522"/>
    </location>
</feature>
<evidence type="ECO:0000313" key="3">
    <source>
        <dbReference type="EMBL" id="KAK6183584.1"/>
    </source>
</evidence>
<proteinExistence type="predicted"/>
<dbReference type="InterPro" id="IPR000225">
    <property type="entry name" value="Armadillo"/>
</dbReference>
<sequence>MGSSPSKSTVHRINITPDPKGDNHQLVSSLQAKVQVVITPKISKDERRPSPLGHKPPLPSSTNHQTNIVPTSFEQLLTTSMDKAKNKQPLNTSNKPNLHPESLLRQLPDAFQQQESADQQRISPVPVRRSRVIVGTMDAPARETPEKAHQQTMDGYKSATEAKLAALEADASNAIIKNKIITNTNKAFFAMKPFSAHWIQKHRTVLCDYINDKPDIIRYICEVSMSANCSTAASSSSIIPTALLVVVNLSDHSRELSKVISSVPGFMQHMYDFLDENASKEDQLTSQSTTLLIRVLMIIHNVAMTDSNIPMLQDMKFTPLLHTFLSFTNDTIRMTAILGIADIMTEDESHYIKANTSVIGFLLRIFSRALDTESRTARDSHGMIWGVLELAKGIGRLARNDGNKIHLVDAGCLPLLLKLAKSTDLEEQKEALKSIWALSFDEHNQDTIILESGLIDFLEKQHKTGAPDIKSTCYGILWTMRNKLISSDKYSELGKRLGAKKTPTVSSNAKEKAELEKSEKEEQISDAARGHVMISYQWGNQELLTKIRDRIRGHNEKVWMDIDDMEGSTLQAMAEAVEQADIVLICMSRKYKDSPNCRAEAEYAHQLRKRVIPLIMEKGYRPDGWLGMILGAKLFYDFSGKYPFESKIEGLLKEIHQTMHGGERTTTPPPPAISPSYDDVDGPHGIKATSQEVLYAPSKPPVTKLSQVKQWSTKQVKDWITKYELIGTGAEKLSGKEIAFLQKLQATAPEFYYKTLKSDVGLRNLKEMANFDEAMDDLP</sequence>
<dbReference type="PANTHER" id="PTHR46270:SF2">
    <property type="entry name" value="TIR DOMAIN-CONTAINING PROTEIN"/>
    <property type="match status" value="1"/>
</dbReference>
<gene>
    <name evidence="3" type="ORF">SNE40_011037</name>
</gene>
<comment type="caution">
    <text evidence="3">The sequence shown here is derived from an EMBL/GenBank/DDBJ whole genome shotgun (WGS) entry which is preliminary data.</text>
</comment>
<dbReference type="Gene3D" id="3.40.50.10140">
    <property type="entry name" value="Toll/interleukin-1 receptor homology (TIR) domain"/>
    <property type="match status" value="1"/>
</dbReference>
<feature type="compositionally biased region" description="Basic and acidic residues" evidence="1">
    <location>
        <begin position="509"/>
        <end position="522"/>
    </location>
</feature>
<organism evidence="3 4">
    <name type="scientific">Patella caerulea</name>
    <name type="common">Rayed Mediterranean limpet</name>
    <dbReference type="NCBI Taxonomy" id="87958"/>
    <lineage>
        <taxon>Eukaryota</taxon>
        <taxon>Metazoa</taxon>
        <taxon>Spiralia</taxon>
        <taxon>Lophotrochozoa</taxon>
        <taxon>Mollusca</taxon>
        <taxon>Gastropoda</taxon>
        <taxon>Patellogastropoda</taxon>
        <taxon>Patelloidea</taxon>
        <taxon>Patellidae</taxon>
        <taxon>Patella</taxon>
    </lineage>
</organism>
<dbReference type="InterPro" id="IPR011989">
    <property type="entry name" value="ARM-like"/>
</dbReference>
<dbReference type="InterPro" id="IPR035897">
    <property type="entry name" value="Toll_tir_struct_dom_sf"/>
</dbReference>
<keyword evidence="4" id="KW-1185">Reference proteome</keyword>
<reference evidence="3 4" key="1">
    <citation type="submission" date="2024-01" db="EMBL/GenBank/DDBJ databases">
        <title>The genome of the rayed Mediterranean limpet Patella caerulea (Linnaeus, 1758).</title>
        <authorList>
            <person name="Anh-Thu Weber A."/>
            <person name="Halstead-Nussloch G."/>
        </authorList>
    </citation>
    <scope>NUCLEOTIDE SEQUENCE [LARGE SCALE GENOMIC DNA]</scope>
    <source>
        <strain evidence="3">AATW-2023a</strain>
        <tissue evidence="3">Whole specimen</tissue>
    </source>
</reference>
<accession>A0AAN8PVI3</accession>
<dbReference type="GO" id="GO:0007165">
    <property type="term" value="P:signal transduction"/>
    <property type="evidence" value="ECO:0007669"/>
    <property type="project" value="InterPro"/>
</dbReference>
<name>A0AAN8PVI3_PATCE</name>
<dbReference type="InterPro" id="IPR016024">
    <property type="entry name" value="ARM-type_fold"/>
</dbReference>
<dbReference type="SUPFAM" id="SSF52200">
    <property type="entry name" value="Toll/Interleukin receptor TIR domain"/>
    <property type="match status" value="1"/>
</dbReference>
<dbReference type="PANTHER" id="PTHR46270">
    <property type="entry name" value="ARMADILLO-TYPE FOLD-RELATED"/>
    <property type="match status" value="1"/>
</dbReference>
<dbReference type="EMBL" id="JAZGQO010000007">
    <property type="protein sequence ID" value="KAK6183584.1"/>
    <property type="molecule type" value="Genomic_DNA"/>
</dbReference>